<sequence>MYRLLSIFSMLLAASNMAAHSNSALTTDTTHIQTAIVQTADESALITDTPCDTCCDNVGCTYWIKQIINNGFHIHDPAICYPKFPRFCLEVYNWGDRTFNSYDNNYVVGTGKNWKLQGKSYNWMETSMMFFPKSEVNMHSDLYSDAGFSLSFMAVSAGYMWNTNKLFSDPTNRRTFSLDFTCSRFSLSYQSVSSTGGMILTRFGDYNDGHHIRYKFSDCSTDSKTFDAYWFFNNYQYSQAAAYSYSKYQLQNAGTALVGFNFTEQHMRMDFNSLPAEMLIHSPLSNNYYTLDYRSYCATGGYAYNWVLKPRRWLLNATGLAAIGYRQLFNSEEHRKARTQLANNFRINLAAVYNHRALFAAFTMRASGFVNYNSDDMTHFNSILSFTAAVGMRF</sequence>
<dbReference type="EMBL" id="SJSA01000001">
    <property type="protein sequence ID" value="TGG40357.1"/>
    <property type="molecule type" value="Genomic_DNA"/>
</dbReference>
<dbReference type="InterPro" id="IPR025535">
    <property type="entry name" value="DUF4421"/>
</dbReference>
<dbReference type="Proteomes" id="UP000297635">
    <property type="component" value="Unassembled WGS sequence"/>
</dbReference>
<reference evidence="2 3" key="1">
    <citation type="submission" date="2019-02" db="EMBL/GenBank/DDBJ databases">
        <title>Isolation and identification of novel species under the genus Muribaculum.</title>
        <authorList>
            <person name="Miyake S."/>
            <person name="Ding Y."/>
            <person name="Low A."/>
            <person name="Soh M."/>
            <person name="Seedorf H."/>
        </authorList>
    </citation>
    <scope>NUCLEOTIDE SEQUENCE [LARGE SCALE GENOMIC DNA]</scope>
    <source>
        <strain evidence="2 3">TLL-A3</strain>
    </source>
</reference>
<gene>
    <name evidence="2" type="ORF">EZ315_06550</name>
</gene>
<comment type="caution">
    <text evidence="2">The sequence shown here is derived from an EMBL/GenBank/DDBJ whole genome shotgun (WGS) entry which is preliminary data.</text>
</comment>
<organism evidence="2 3">
    <name type="scientific">Duncaniella freteri</name>
    <dbReference type="NCBI Taxonomy" id="2530391"/>
    <lineage>
        <taxon>Bacteria</taxon>
        <taxon>Pseudomonadati</taxon>
        <taxon>Bacteroidota</taxon>
        <taxon>Bacteroidia</taxon>
        <taxon>Bacteroidales</taxon>
        <taxon>Muribaculaceae</taxon>
        <taxon>Duncaniella</taxon>
    </lineage>
</organism>
<protein>
    <submittedName>
        <fullName evidence="2">DUF4421 domain-containing protein</fullName>
    </submittedName>
</protein>
<name>A0A4Z0V848_9BACT</name>
<proteinExistence type="predicted"/>
<evidence type="ECO:0000313" key="2">
    <source>
        <dbReference type="EMBL" id="TGG40357.1"/>
    </source>
</evidence>
<dbReference type="Pfam" id="PF14391">
    <property type="entry name" value="DUF4421"/>
    <property type="match status" value="1"/>
</dbReference>
<keyword evidence="3" id="KW-1185">Reference proteome</keyword>
<keyword evidence="1" id="KW-0732">Signal</keyword>
<evidence type="ECO:0000256" key="1">
    <source>
        <dbReference type="SAM" id="SignalP"/>
    </source>
</evidence>
<feature type="signal peptide" evidence="1">
    <location>
        <begin position="1"/>
        <end position="18"/>
    </location>
</feature>
<accession>A0A4Z0V848</accession>
<dbReference type="AlphaFoldDB" id="A0A4Z0V848"/>
<evidence type="ECO:0000313" key="3">
    <source>
        <dbReference type="Proteomes" id="UP000297635"/>
    </source>
</evidence>
<feature type="chain" id="PRO_5021358047" evidence="1">
    <location>
        <begin position="19"/>
        <end position="394"/>
    </location>
</feature>